<evidence type="ECO:0000313" key="1">
    <source>
        <dbReference type="EMBL" id="NYH97205.1"/>
    </source>
</evidence>
<gene>
    <name evidence="1" type="ORF">FHS75_003566</name>
</gene>
<organism evidence="1 2">
    <name type="scientific">Novosphingobium marinum</name>
    <dbReference type="NCBI Taxonomy" id="1514948"/>
    <lineage>
        <taxon>Bacteria</taxon>
        <taxon>Pseudomonadati</taxon>
        <taxon>Pseudomonadota</taxon>
        <taxon>Alphaproteobacteria</taxon>
        <taxon>Sphingomonadales</taxon>
        <taxon>Sphingomonadaceae</taxon>
        <taxon>Novosphingobium</taxon>
    </lineage>
</organism>
<comment type="caution">
    <text evidence="1">The sequence shown here is derived from an EMBL/GenBank/DDBJ whole genome shotgun (WGS) entry which is preliminary data.</text>
</comment>
<name>A0A7Z0BX99_9SPHN</name>
<evidence type="ECO:0000313" key="2">
    <source>
        <dbReference type="Proteomes" id="UP000522081"/>
    </source>
</evidence>
<reference evidence="1 2" key="1">
    <citation type="submission" date="2020-07" db="EMBL/GenBank/DDBJ databases">
        <title>Genomic Encyclopedia of Type Strains, Phase IV (KMG-IV): sequencing the most valuable type-strain genomes for metagenomic binning, comparative biology and taxonomic classification.</title>
        <authorList>
            <person name="Goeker M."/>
        </authorList>
    </citation>
    <scope>NUCLEOTIDE SEQUENCE [LARGE SCALE GENOMIC DNA]</scope>
    <source>
        <strain evidence="1 2">DSM 29043</strain>
    </source>
</reference>
<sequence length="184" mass="21073">MADSDATLRERVAPFTVWQAWPGYTTGMPKCGEACEHPYPAPDFVRALNVPCARYAEWLEKQAQSCRQRDARPNKPAIDAYRERIHKAVLISAGRDFYTGDMLEWNRLNHDLPLTGGRRRHLQRGQYPSVDHYTGTNSMDFRICSALVNHAKGPMSHQQFLKLCQKVVSERQRSDAARRARACQ</sequence>
<dbReference type="Proteomes" id="UP000522081">
    <property type="component" value="Unassembled WGS sequence"/>
</dbReference>
<keyword evidence="2" id="KW-1185">Reference proteome</keyword>
<dbReference type="EMBL" id="JACBZF010000018">
    <property type="protein sequence ID" value="NYH97205.1"/>
    <property type="molecule type" value="Genomic_DNA"/>
</dbReference>
<proteinExistence type="predicted"/>
<protein>
    <submittedName>
        <fullName evidence="1">Uncharacterized protein</fullName>
    </submittedName>
</protein>
<dbReference type="AlphaFoldDB" id="A0A7Z0BX99"/>
<accession>A0A7Z0BX99</accession>